<accession>A0A6J4UDX3</accession>
<dbReference type="GO" id="GO:0045910">
    <property type="term" value="P:negative regulation of DNA recombination"/>
    <property type="evidence" value="ECO:0007669"/>
    <property type="project" value="InterPro"/>
</dbReference>
<dbReference type="PIRSF" id="PIRSF005814">
    <property type="entry name" value="MutS_YshD"/>
    <property type="match status" value="1"/>
</dbReference>
<dbReference type="SMART" id="SM00463">
    <property type="entry name" value="SMR"/>
    <property type="match status" value="1"/>
</dbReference>
<dbReference type="InterPro" id="IPR000727">
    <property type="entry name" value="T_SNARE_dom"/>
</dbReference>
<protein>
    <recommendedName>
        <fullName evidence="7">Endonuclease MutS2</fullName>
        <ecNumber evidence="7">3.1.-.-</ecNumber>
    </recommendedName>
    <alternativeName>
        <fullName evidence="7">Ribosome-associated protein quality control-upstream factor</fullName>
        <shortName evidence="7">RQC-upstream factor</shortName>
        <shortName evidence="7">RqcU</shortName>
        <ecNumber evidence="7">3.6.4.-</ecNumber>
    </alternativeName>
</protein>
<dbReference type="EMBL" id="CADCWG010000071">
    <property type="protein sequence ID" value="CAA9544982.1"/>
    <property type="molecule type" value="Genomic_DNA"/>
</dbReference>
<dbReference type="InterPro" id="IPR036187">
    <property type="entry name" value="DNA_mismatch_repair_MutS_sf"/>
</dbReference>
<dbReference type="SUPFAM" id="SSF160443">
    <property type="entry name" value="SMR domain-like"/>
    <property type="match status" value="1"/>
</dbReference>
<dbReference type="AlphaFoldDB" id="A0A6J4UDX3"/>
<feature type="coiled-coil region" evidence="8">
    <location>
        <begin position="533"/>
        <end position="603"/>
    </location>
</feature>
<dbReference type="InterPro" id="IPR046893">
    <property type="entry name" value="MSSS"/>
</dbReference>
<dbReference type="SUPFAM" id="SSF48334">
    <property type="entry name" value="DNA repair protein MutS, domain III"/>
    <property type="match status" value="1"/>
</dbReference>
<dbReference type="PROSITE" id="PS50192">
    <property type="entry name" value="T_SNARE"/>
    <property type="match status" value="1"/>
</dbReference>
<dbReference type="Pfam" id="PF01713">
    <property type="entry name" value="Smr"/>
    <property type="match status" value="1"/>
</dbReference>
<dbReference type="GO" id="GO:0043023">
    <property type="term" value="F:ribosomal large subunit binding"/>
    <property type="evidence" value="ECO:0007669"/>
    <property type="project" value="UniProtKB-UniRule"/>
</dbReference>
<dbReference type="PANTHER" id="PTHR48466">
    <property type="entry name" value="OS10G0509000 PROTEIN-RELATED"/>
    <property type="match status" value="1"/>
</dbReference>
<gene>
    <name evidence="7" type="primary">mutS2</name>
    <name evidence="7" type="synonym">rqcU</name>
    <name evidence="11" type="ORF">AVDCRST_MAG49-1148</name>
</gene>
<evidence type="ECO:0000256" key="7">
    <source>
        <dbReference type="HAMAP-Rule" id="MF_00092"/>
    </source>
</evidence>
<dbReference type="PANTHER" id="PTHR48466:SF2">
    <property type="entry name" value="OS10G0509000 PROTEIN"/>
    <property type="match status" value="1"/>
</dbReference>
<evidence type="ECO:0000256" key="6">
    <source>
        <dbReference type="ARBA" id="ARBA00023125"/>
    </source>
</evidence>
<dbReference type="GO" id="GO:0019843">
    <property type="term" value="F:rRNA binding"/>
    <property type="evidence" value="ECO:0007669"/>
    <property type="project" value="UniProtKB-UniRule"/>
</dbReference>
<evidence type="ECO:0000256" key="5">
    <source>
        <dbReference type="ARBA" id="ARBA00022884"/>
    </source>
</evidence>
<dbReference type="GO" id="GO:0072344">
    <property type="term" value="P:rescue of stalled ribosome"/>
    <property type="evidence" value="ECO:0007669"/>
    <property type="project" value="UniProtKB-UniRule"/>
</dbReference>
<comment type="function">
    <text evidence="7">Endonuclease that is involved in the suppression of homologous recombination and thus may have a key role in the control of bacterial genetic diversity.</text>
</comment>
<dbReference type="GO" id="GO:0016887">
    <property type="term" value="F:ATP hydrolysis activity"/>
    <property type="evidence" value="ECO:0007669"/>
    <property type="project" value="InterPro"/>
</dbReference>
<dbReference type="PROSITE" id="PS50828">
    <property type="entry name" value="SMR"/>
    <property type="match status" value="1"/>
</dbReference>
<keyword evidence="5 7" id="KW-0694">RNA-binding</keyword>
<keyword evidence="6 7" id="KW-0238">DNA-binding</keyword>
<dbReference type="Pfam" id="PF20297">
    <property type="entry name" value="MSSS"/>
    <property type="match status" value="1"/>
</dbReference>
<dbReference type="GO" id="GO:0004519">
    <property type="term" value="F:endonuclease activity"/>
    <property type="evidence" value="ECO:0007669"/>
    <property type="project" value="UniProtKB-UniRule"/>
</dbReference>
<keyword evidence="7" id="KW-0540">Nuclease</keyword>
<dbReference type="InterPro" id="IPR036063">
    <property type="entry name" value="Smr_dom_sf"/>
</dbReference>
<dbReference type="HAMAP" id="MF_00092">
    <property type="entry name" value="MutS2"/>
    <property type="match status" value="1"/>
</dbReference>
<keyword evidence="1 7" id="KW-0699">rRNA-binding</keyword>
<sequence length="797" mass="86793">MHDAVLAKLELPAVLDRLAARCRFTVAAERARELGPSGDPDHVAYLLGVTAEAVDIQTNFPEVTIGGARDIRELVRRAARGGRLMPTDLLQVQDMVAAARNLRRGFYRLPEAEDRFPSLAEFVAHIAEVPDIEADIGRTVGARGDVLDTASEELGRIRRAVRVAQGRLMDRLNQILAGGRYASALQDSIVTMRDGRYVIPVKAEARGAVPGVVHDTSASGQTLFVEPFDVVELNNRWREQQVAEAHEIERVLDAISARIGAKADALVETVEAVAAMDLAMAKALLAFDMKASRPRLWAGGPEGEHGHRSHRISLVRARHPLLDPKTVVPTDIHLGETYRVLLITGPNTGGKTVALKTVGLLTLMAQTGLFLPADDTSVVSVFPAVFADIGDEQSIAQSLSTFSAHMRTVIGMLRHVTPDSLVLLDELGAGTDPQEGSALARSLISALLERGALTIATTHYSEVKAYAYATAGVENASVEFDVRSLAPTYKLMIGVPGRSNALAIARRLGMPQAIVDGANAYLDPDELRADALLQDIRKRRDEADAAIRRAEATEQEAQQLRRLAARALRTAEEERRTAREEALAKAEEELGEVRAALRRLQRDRELVAVTREHVDARRREVEGAADAVRTFQRSQARPKPVVIDGPASRPIRAGDRVMVASLAQEGEVVGLENGYADVQLGALKVRQAVDGLERLGRSRPSEQDRRVVRPAAPEFVPMEIDLRGHRAAEVPDMLESYLESAYRSGLPLVRIIHGKGTGALREVVRQHLHGHPVVDHHELAPREQGGDGATVAHLKEQ</sequence>
<feature type="domain" description="Smr" evidence="10">
    <location>
        <begin position="720"/>
        <end position="795"/>
    </location>
</feature>
<name>A0A6J4UDX3_9BACT</name>
<keyword evidence="3 7" id="KW-0378">Hydrolase</keyword>
<evidence type="ECO:0000256" key="3">
    <source>
        <dbReference type="ARBA" id="ARBA00022801"/>
    </source>
</evidence>
<evidence type="ECO:0000256" key="1">
    <source>
        <dbReference type="ARBA" id="ARBA00022730"/>
    </source>
</evidence>
<dbReference type="FunFam" id="3.40.50.300:FF:000830">
    <property type="entry name" value="Endonuclease MutS2"/>
    <property type="match status" value="1"/>
</dbReference>
<dbReference type="GO" id="GO:0140664">
    <property type="term" value="F:ATP-dependent DNA damage sensor activity"/>
    <property type="evidence" value="ECO:0007669"/>
    <property type="project" value="InterPro"/>
</dbReference>
<dbReference type="InterPro" id="IPR000432">
    <property type="entry name" value="DNA_mismatch_repair_MutS_C"/>
</dbReference>
<dbReference type="Gene3D" id="3.40.50.300">
    <property type="entry name" value="P-loop containing nucleotide triphosphate hydrolases"/>
    <property type="match status" value="1"/>
</dbReference>
<evidence type="ECO:0000256" key="8">
    <source>
        <dbReference type="SAM" id="Coils"/>
    </source>
</evidence>
<dbReference type="GO" id="GO:0006298">
    <property type="term" value="P:mismatch repair"/>
    <property type="evidence" value="ECO:0007669"/>
    <property type="project" value="InterPro"/>
</dbReference>
<keyword evidence="2 7" id="KW-0547">Nucleotide-binding</keyword>
<dbReference type="SMART" id="SM00533">
    <property type="entry name" value="MUTSd"/>
    <property type="match status" value="1"/>
</dbReference>
<feature type="binding site" evidence="7">
    <location>
        <begin position="345"/>
        <end position="352"/>
    </location>
    <ligand>
        <name>ATP</name>
        <dbReference type="ChEBI" id="CHEBI:30616"/>
    </ligand>
</feature>
<evidence type="ECO:0000256" key="4">
    <source>
        <dbReference type="ARBA" id="ARBA00022840"/>
    </source>
</evidence>
<evidence type="ECO:0000256" key="2">
    <source>
        <dbReference type="ARBA" id="ARBA00022741"/>
    </source>
</evidence>
<dbReference type="EC" id="3.6.4.-" evidence="7"/>
<feature type="domain" description="T-SNARE coiled-coil homology" evidence="9">
    <location>
        <begin position="109"/>
        <end position="171"/>
    </location>
</feature>
<dbReference type="GO" id="GO:0030983">
    <property type="term" value="F:mismatched DNA binding"/>
    <property type="evidence" value="ECO:0007669"/>
    <property type="project" value="InterPro"/>
</dbReference>
<dbReference type="GO" id="GO:0005524">
    <property type="term" value="F:ATP binding"/>
    <property type="evidence" value="ECO:0007669"/>
    <property type="project" value="UniProtKB-UniRule"/>
</dbReference>
<comment type="subunit">
    <text evidence="7">Homodimer. Binds to stalled ribosomes, contacting rRNA.</text>
</comment>
<dbReference type="InterPro" id="IPR002625">
    <property type="entry name" value="Smr_dom"/>
</dbReference>
<dbReference type="InterPro" id="IPR027417">
    <property type="entry name" value="P-loop_NTPase"/>
</dbReference>
<dbReference type="SMART" id="SM00534">
    <property type="entry name" value="MUTSac"/>
    <property type="match status" value="1"/>
</dbReference>
<dbReference type="CDD" id="cd03280">
    <property type="entry name" value="ABC_MutS2"/>
    <property type="match status" value="1"/>
</dbReference>
<dbReference type="PROSITE" id="PS00486">
    <property type="entry name" value="DNA_MISMATCH_REPAIR_2"/>
    <property type="match status" value="1"/>
</dbReference>
<dbReference type="SUPFAM" id="SSF52540">
    <property type="entry name" value="P-loop containing nucleoside triphosphate hydrolases"/>
    <property type="match status" value="1"/>
</dbReference>
<comment type="function">
    <text evidence="7">Acts as a ribosome collision sensor, splitting the ribosome into its 2 subunits. Detects stalled/collided 70S ribosomes which it binds and splits by an ATP-hydrolysis driven conformational change. Acts upstream of the ribosome quality control system (RQC), a ribosome-associated complex that mediates the extraction of incompletely synthesized nascent chains from stalled ribosomes and their subsequent degradation. Probably generates substrates for RQC.</text>
</comment>
<dbReference type="NCBIfam" id="TIGR01069">
    <property type="entry name" value="mutS2"/>
    <property type="match status" value="1"/>
</dbReference>
<proteinExistence type="inferred from homology"/>
<dbReference type="EC" id="3.1.-.-" evidence="7"/>
<keyword evidence="8" id="KW-0175">Coiled coil</keyword>
<dbReference type="Pfam" id="PF00488">
    <property type="entry name" value="MutS_V"/>
    <property type="match status" value="1"/>
</dbReference>
<dbReference type="Gene3D" id="3.30.1370.110">
    <property type="match status" value="1"/>
</dbReference>
<evidence type="ECO:0000259" key="9">
    <source>
        <dbReference type="PROSITE" id="PS50192"/>
    </source>
</evidence>
<organism evidence="11">
    <name type="scientific">uncultured Thermomicrobiales bacterium</name>
    <dbReference type="NCBI Taxonomy" id="1645740"/>
    <lineage>
        <taxon>Bacteria</taxon>
        <taxon>Pseudomonadati</taxon>
        <taxon>Thermomicrobiota</taxon>
        <taxon>Thermomicrobia</taxon>
        <taxon>Thermomicrobiales</taxon>
        <taxon>environmental samples</taxon>
    </lineage>
</organism>
<dbReference type="InterPro" id="IPR005747">
    <property type="entry name" value="MutS2"/>
</dbReference>
<evidence type="ECO:0000259" key="10">
    <source>
        <dbReference type="PROSITE" id="PS50828"/>
    </source>
</evidence>
<dbReference type="InterPro" id="IPR045076">
    <property type="entry name" value="MutS"/>
</dbReference>
<keyword evidence="4 7" id="KW-0067">ATP-binding</keyword>
<keyword evidence="7" id="KW-0255">Endonuclease</keyword>
<evidence type="ECO:0000313" key="11">
    <source>
        <dbReference type="EMBL" id="CAA9544982.1"/>
    </source>
</evidence>
<dbReference type="InterPro" id="IPR007696">
    <property type="entry name" value="DNA_mismatch_repair_MutS_core"/>
</dbReference>
<reference evidence="11" key="1">
    <citation type="submission" date="2020-02" db="EMBL/GenBank/DDBJ databases">
        <authorList>
            <person name="Meier V. D."/>
        </authorList>
    </citation>
    <scope>NUCLEOTIDE SEQUENCE</scope>
    <source>
        <strain evidence="11">AVDCRST_MAG49</strain>
    </source>
</reference>
<comment type="similarity">
    <text evidence="7">Belongs to the DNA mismatch repair MutS family. MutS2 subfamily.</text>
</comment>